<protein>
    <submittedName>
        <fullName evidence="1">Uncharacterized protein</fullName>
    </submittedName>
</protein>
<name>A0ABQ9WNY0_9EUKA</name>
<reference evidence="1 2" key="1">
    <citation type="journal article" date="2022" name="bioRxiv">
        <title>Genomics of Preaxostyla Flagellates Illuminates Evolutionary Transitions and the Path Towards Mitochondrial Loss.</title>
        <authorList>
            <person name="Novak L.V.F."/>
            <person name="Treitli S.C."/>
            <person name="Pyrih J."/>
            <person name="Halakuc P."/>
            <person name="Pipaliya S.V."/>
            <person name="Vacek V."/>
            <person name="Brzon O."/>
            <person name="Soukal P."/>
            <person name="Eme L."/>
            <person name="Dacks J.B."/>
            <person name="Karnkowska A."/>
            <person name="Elias M."/>
            <person name="Hampl V."/>
        </authorList>
    </citation>
    <scope>NUCLEOTIDE SEQUENCE [LARGE SCALE GENOMIC DNA]</scope>
    <source>
        <strain evidence="1">NAU3</strain>
        <tissue evidence="1">Gut</tissue>
    </source>
</reference>
<keyword evidence="2" id="KW-1185">Reference proteome</keyword>
<evidence type="ECO:0000313" key="1">
    <source>
        <dbReference type="EMBL" id="KAK2941196.1"/>
    </source>
</evidence>
<comment type="caution">
    <text evidence="1">The sequence shown here is derived from an EMBL/GenBank/DDBJ whole genome shotgun (WGS) entry which is preliminary data.</text>
</comment>
<dbReference type="EMBL" id="JARBJD010000538">
    <property type="protein sequence ID" value="KAK2941196.1"/>
    <property type="molecule type" value="Genomic_DNA"/>
</dbReference>
<gene>
    <name evidence="1" type="ORF">BLNAU_23910</name>
</gene>
<organism evidence="1 2">
    <name type="scientific">Blattamonas nauphoetae</name>
    <dbReference type="NCBI Taxonomy" id="2049346"/>
    <lineage>
        <taxon>Eukaryota</taxon>
        <taxon>Metamonada</taxon>
        <taxon>Preaxostyla</taxon>
        <taxon>Oxymonadida</taxon>
        <taxon>Blattamonas</taxon>
    </lineage>
</organism>
<accession>A0ABQ9WNY0</accession>
<sequence>MRFQGVSRSDVDYIKATLRSLGPFLLPLSEPHQSEDGTIFVKSLENVVPLSEFTKLLLSRKIPTVMMWYTESILGVEARLNLRVADSPLQRDDIVVDRCFRFLVKCRALFDDDEESVWQDFVITLWRRAGHHQDVLDTTFLTDDIFKPARSSILFESQHHFTRNRAPRF</sequence>
<dbReference type="Proteomes" id="UP001281761">
    <property type="component" value="Unassembled WGS sequence"/>
</dbReference>
<evidence type="ECO:0000313" key="2">
    <source>
        <dbReference type="Proteomes" id="UP001281761"/>
    </source>
</evidence>
<proteinExistence type="predicted"/>